<sequence length="95" mass="9494">MKNIVRVSLVAAAVAIVGFTGNARAEGEYVNDYPRVTSNNLVGGGPVLVLNTGNSGMPTETRALSNVPLHAQAEPGPAVQAAHSPATLGSQSAGG</sequence>
<evidence type="ECO:0000313" key="3">
    <source>
        <dbReference type="EMBL" id="RVT91814.1"/>
    </source>
</evidence>
<gene>
    <name evidence="3" type="ORF">EOD42_21095</name>
</gene>
<comment type="caution">
    <text evidence="3">The sequence shown here is derived from an EMBL/GenBank/DDBJ whole genome shotgun (WGS) entry which is preliminary data.</text>
</comment>
<protein>
    <submittedName>
        <fullName evidence="3">Uncharacterized protein</fullName>
    </submittedName>
</protein>
<dbReference type="RefSeq" id="WP_127789561.1">
    <property type="nucleotide sequence ID" value="NZ_SACL01000009.1"/>
</dbReference>
<proteinExistence type="predicted"/>
<dbReference type="Proteomes" id="UP000282957">
    <property type="component" value="Unassembled WGS sequence"/>
</dbReference>
<reference evidence="3 4" key="1">
    <citation type="submission" date="2019-01" db="EMBL/GenBank/DDBJ databases">
        <authorList>
            <person name="Chen W.-M."/>
        </authorList>
    </citation>
    <scope>NUCLEOTIDE SEQUENCE [LARGE SCALE GENOMIC DNA]</scope>
    <source>
        <strain evidence="3 4">CCP-6</strain>
    </source>
</reference>
<name>A0A437M2S2_9PROT</name>
<feature type="region of interest" description="Disordered" evidence="1">
    <location>
        <begin position="74"/>
        <end position="95"/>
    </location>
</feature>
<accession>A0A437M2S2</accession>
<keyword evidence="4" id="KW-1185">Reference proteome</keyword>
<evidence type="ECO:0000256" key="1">
    <source>
        <dbReference type="SAM" id="MobiDB-lite"/>
    </source>
</evidence>
<feature type="signal peptide" evidence="2">
    <location>
        <begin position="1"/>
        <end position="25"/>
    </location>
</feature>
<feature type="chain" id="PRO_5019222402" evidence="2">
    <location>
        <begin position="26"/>
        <end position="95"/>
    </location>
</feature>
<evidence type="ECO:0000256" key="2">
    <source>
        <dbReference type="SAM" id="SignalP"/>
    </source>
</evidence>
<dbReference type="AlphaFoldDB" id="A0A437M2S2"/>
<dbReference type="OrthoDB" id="9857234at2"/>
<keyword evidence="2" id="KW-0732">Signal</keyword>
<evidence type="ECO:0000313" key="4">
    <source>
        <dbReference type="Proteomes" id="UP000282957"/>
    </source>
</evidence>
<dbReference type="EMBL" id="SACL01000009">
    <property type="protein sequence ID" value="RVT91814.1"/>
    <property type="molecule type" value="Genomic_DNA"/>
</dbReference>
<organism evidence="3 4">
    <name type="scientific">Rhodovarius crocodyli</name>
    <dbReference type="NCBI Taxonomy" id="1979269"/>
    <lineage>
        <taxon>Bacteria</taxon>
        <taxon>Pseudomonadati</taxon>
        <taxon>Pseudomonadota</taxon>
        <taxon>Alphaproteobacteria</taxon>
        <taxon>Acetobacterales</taxon>
        <taxon>Roseomonadaceae</taxon>
        <taxon>Rhodovarius</taxon>
    </lineage>
</organism>